<dbReference type="SUPFAM" id="SSF52402">
    <property type="entry name" value="Adenine nucleotide alpha hydrolases-like"/>
    <property type="match status" value="1"/>
</dbReference>
<name>A0ABV9QKZ5_9BURK</name>
<dbReference type="CDD" id="cd00293">
    <property type="entry name" value="USP-like"/>
    <property type="match status" value="1"/>
</dbReference>
<dbReference type="InterPro" id="IPR014729">
    <property type="entry name" value="Rossmann-like_a/b/a_fold"/>
</dbReference>
<protein>
    <submittedName>
        <fullName evidence="3">Universal stress protein</fullName>
    </submittedName>
</protein>
<dbReference type="RefSeq" id="WP_382434701.1">
    <property type="nucleotide sequence ID" value="NZ_JBHSHJ010000016.1"/>
</dbReference>
<dbReference type="InterPro" id="IPR006016">
    <property type="entry name" value="UspA"/>
</dbReference>
<dbReference type="PRINTS" id="PR01438">
    <property type="entry name" value="UNVRSLSTRESS"/>
</dbReference>
<evidence type="ECO:0000256" key="1">
    <source>
        <dbReference type="ARBA" id="ARBA00008791"/>
    </source>
</evidence>
<dbReference type="InterPro" id="IPR006015">
    <property type="entry name" value="Universal_stress_UspA"/>
</dbReference>
<dbReference type="Pfam" id="PF00582">
    <property type="entry name" value="Usp"/>
    <property type="match status" value="1"/>
</dbReference>
<comment type="similarity">
    <text evidence="1">Belongs to the universal stress protein A family.</text>
</comment>
<evidence type="ECO:0000313" key="4">
    <source>
        <dbReference type="Proteomes" id="UP001596001"/>
    </source>
</evidence>
<organism evidence="3 4">
    <name type="scientific">Giesbergeria sinuosa</name>
    <dbReference type="NCBI Taxonomy" id="80883"/>
    <lineage>
        <taxon>Bacteria</taxon>
        <taxon>Pseudomonadati</taxon>
        <taxon>Pseudomonadota</taxon>
        <taxon>Betaproteobacteria</taxon>
        <taxon>Burkholderiales</taxon>
        <taxon>Comamonadaceae</taxon>
        <taxon>Giesbergeria</taxon>
    </lineage>
</organism>
<sequence>MYSRILVPFDGSPTSEQALKEAAGLARLAGAQLRLLHIVDPLAHISGFERPETYSQDVLPAALRTAQALLDRACEQLHNQGIRSDSQLLENLDASVAQLVVEHARQWGAQLIVLGTQGRRGLERLLMGSDAEQIARTSPVPVLLVRQHTPAAPAAPTPSVP</sequence>
<dbReference type="Proteomes" id="UP001596001">
    <property type="component" value="Unassembled WGS sequence"/>
</dbReference>
<dbReference type="PANTHER" id="PTHR46268">
    <property type="entry name" value="STRESS RESPONSE PROTEIN NHAX"/>
    <property type="match status" value="1"/>
</dbReference>
<proteinExistence type="inferred from homology"/>
<keyword evidence="4" id="KW-1185">Reference proteome</keyword>
<dbReference type="EMBL" id="JBHSHJ010000016">
    <property type="protein sequence ID" value="MFC4790332.1"/>
    <property type="molecule type" value="Genomic_DNA"/>
</dbReference>
<evidence type="ECO:0000313" key="3">
    <source>
        <dbReference type="EMBL" id="MFC4790332.1"/>
    </source>
</evidence>
<dbReference type="PANTHER" id="PTHR46268:SF6">
    <property type="entry name" value="UNIVERSAL STRESS PROTEIN UP12"/>
    <property type="match status" value="1"/>
</dbReference>
<comment type="caution">
    <text evidence="3">The sequence shown here is derived from an EMBL/GenBank/DDBJ whole genome shotgun (WGS) entry which is preliminary data.</text>
</comment>
<evidence type="ECO:0000259" key="2">
    <source>
        <dbReference type="Pfam" id="PF00582"/>
    </source>
</evidence>
<dbReference type="Gene3D" id="3.40.50.620">
    <property type="entry name" value="HUPs"/>
    <property type="match status" value="1"/>
</dbReference>
<reference evidence="4" key="1">
    <citation type="journal article" date="2019" name="Int. J. Syst. Evol. Microbiol.">
        <title>The Global Catalogue of Microorganisms (GCM) 10K type strain sequencing project: providing services to taxonomists for standard genome sequencing and annotation.</title>
        <authorList>
            <consortium name="The Broad Institute Genomics Platform"/>
            <consortium name="The Broad Institute Genome Sequencing Center for Infectious Disease"/>
            <person name="Wu L."/>
            <person name="Ma J."/>
        </authorList>
    </citation>
    <scope>NUCLEOTIDE SEQUENCE [LARGE SCALE GENOMIC DNA]</scope>
    <source>
        <strain evidence="4">CCUG 49452</strain>
    </source>
</reference>
<accession>A0ABV9QKZ5</accession>
<gene>
    <name evidence="3" type="ORF">ACFO6X_15215</name>
</gene>
<feature type="domain" description="UspA" evidence="2">
    <location>
        <begin position="1"/>
        <end position="146"/>
    </location>
</feature>